<name>A0A0P1FH05_9RHOB</name>
<reference evidence="2 3" key="1">
    <citation type="submission" date="2015-09" db="EMBL/GenBank/DDBJ databases">
        <authorList>
            <consortium name="Swine Surveillance"/>
        </authorList>
    </citation>
    <scope>NUCLEOTIDE SEQUENCE [LARGE SCALE GENOMIC DNA]</scope>
    <source>
        <strain evidence="2 3">CECT 5294</strain>
    </source>
</reference>
<organism evidence="2 3">
    <name type="scientific">Thalassobacter stenotrophicus</name>
    <dbReference type="NCBI Taxonomy" id="266809"/>
    <lineage>
        <taxon>Bacteria</taxon>
        <taxon>Pseudomonadati</taxon>
        <taxon>Pseudomonadota</taxon>
        <taxon>Alphaproteobacteria</taxon>
        <taxon>Rhodobacterales</taxon>
        <taxon>Roseobacteraceae</taxon>
        <taxon>Thalassobacter</taxon>
    </lineage>
</organism>
<dbReference type="InterPro" id="IPR010642">
    <property type="entry name" value="Invasion_prot_B"/>
</dbReference>
<evidence type="ECO:0000256" key="1">
    <source>
        <dbReference type="SAM" id="SignalP"/>
    </source>
</evidence>
<proteinExistence type="predicted"/>
<accession>A0A0P1FH05</accession>
<sequence length="195" mass="20454">MTRILTLTACLATLAVGPVFAQSTDGEAPTAPELPLGQTATAQAPQIYERETHGDFSVRCARVPDTAVEPCQLFQRLTDANGNPTADVNFFDVAGDGQVQGGATVVTPLQTLLTSQVTLSVDGGAERRYPFAFCDTQGCYSRMGFTAAEMAEFRAGATATISVRPALAPEQLVVMNMSLAGFTAGMQAIEVAEGQ</sequence>
<gene>
    <name evidence="2" type="ORF">THS5294_00797</name>
</gene>
<dbReference type="Gene3D" id="2.60.40.1880">
    <property type="entry name" value="Invasion associated locus B (IalB) protein"/>
    <property type="match status" value="1"/>
</dbReference>
<protein>
    <submittedName>
        <fullName evidence="2">Invasion protein B, involved in pathogenesis</fullName>
    </submittedName>
</protein>
<dbReference type="EMBL" id="CYRX01000010">
    <property type="protein sequence ID" value="CUH59511.1"/>
    <property type="molecule type" value="Genomic_DNA"/>
</dbReference>
<dbReference type="AlphaFoldDB" id="A0A0P1FH05"/>
<evidence type="ECO:0000313" key="2">
    <source>
        <dbReference type="EMBL" id="CUH59511.1"/>
    </source>
</evidence>
<feature type="chain" id="PRO_5006062583" evidence="1">
    <location>
        <begin position="22"/>
        <end position="195"/>
    </location>
</feature>
<dbReference type="STRING" id="266809.PM03_04325"/>
<dbReference type="RefSeq" id="WP_058122701.1">
    <property type="nucleotide sequence ID" value="NZ_CYRX01000010.1"/>
</dbReference>
<dbReference type="Pfam" id="PF06776">
    <property type="entry name" value="IalB"/>
    <property type="match status" value="1"/>
</dbReference>
<keyword evidence="1" id="KW-0732">Signal</keyword>
<dbReference type="eggNOG" id="COG5342">
    <property type="taxonomic scope" value="Bacteria"/>
</dbReference>
<dbReference type="InterPro" id="IPR038696">
    <property type="entry name" value="IalB_sf"/>
</dbReference>
<evidence type="ECO:0000313" key="3">
    <source>
        <dbReference type="Proteomes" id="UP000051298"/>
    </source>
</evidence>
<feature type="signal peptide" evidence="1">
    <location>
        <begin position="1"/>
        <end position="21"/>
    </location>
</feature>
<dbReference type="Proteomes" id="UP000051298">
    <property type="component" value="Unassembled WGS sequence"/>
</dbReference>